<dbReference type="NCBIfam" id="TIGR01841">
    <property type="entry name" value="phasin"/>
    <property type="match status" value="1"/>
</dbReference>
<sequence length="95" mass="10095">MNAQVLKTALAENQVIWETALASKSPQELVTLSASTAKASAEKAAIYGRQVQEIFSSTQSEATAAVTAQLEKAQREGKLETDKLRTDSTVIVAAT</sequence>
<evidence type="ECO:0000259" key="1">
    <source>
        <dbReference type="Pfam" id="PF09361"/>
    </source>
</evidence>
<reference evidence="2 3" key="1">
    <citation type="submission" date="2017-03" db="EMBL/GenBank/DDBJ databases">
        <title>Genome analysis of strain PAMC 26577.</title>
        <authorList>
            <person name="Oh H.-M."/>
            <person name="Yang J.-A."/>
        </authorList>
    </citation>
    <scope>NUCLEOTIDE SEQUENCE [LARGE SCALE GENOMIC DNA]</scope>
    <source>
        <strain evidence="2 3">PAMC 26577</strain>
    </source>
</reference>
<feature type="domain" description="Phasin" evidence="1">
    <location>
        <begin position="2"/>
        <end position="69"/>
    </location>
</feature>
<proteinExistence type="predicted"/>
<dbReference type="Pfam" id="PF09361">
    <property type="entry name" value="Phasin_2"/>
    <property type="match status" value="1"/>
</dbReference>
<gene>
    <name evidence="2" type="ORF">PAMC26577_04735</name>
</gene>
<dbReference type="InterPro" id="IPR010127">
    <property type="entry name" value="Phasin_subfam-1"/>
</dbReference>
<organism evidence="2 3">
    <name type="scientific">Caballeronia sordidicola</name>
    <name type="common">Burkholderia sordidicola</name>
    <dbReference type="NCBI Taxonomy" id="196367"/>
    <lineage>
        <taxon>Bacteria</taxon>
        <taxon>Pseudomonadati</taxon>
        <taxon>Pseudomonadota</taxon>
        <taxon>Betaproteobacteria</taxon>
        <taxon>Burkholderiales</taxon>
        <taxon>Burkholderiaceae</taxon>
        <taxon>Caballeronia</taxon>
    </lineage>
</organism>
<accession>A0A242N4F7</accession>
<evidence type="ECO:0000313" key="3">
    <source>
        <dbReference type="Proteomes" id="UP000195221"/>
    </source>
</evidence>
<dbReference type="AlphaFoldDB" id="A0A242N4F7"/>
<comment type="caution">
    <text evidence="2">The sequence shown here is derived from an EMBL/GenBank/DDBJ whole genome shotgun (WGS) entry which is preliminary data.</text>
</comment>
<dbReference type="InterPro" id="IPR018968">
    <property type="entry name" value="Phasin"/>
</dbReference>
<dbReference type="Proteomes" id="UP000195221">
    <property type="component" value="Unassembled WGS sequence"/>
</dbReference>
<name>A0A242N4F7_CABSO</name>
<evidence type="ECO:0000313" key="2">
    <source>
        <dbReference type="EMBL" id="OTP78472.1"/>
    </source>
</evidence>
<protein>
    <submittedName>
        <fullName evidence="2">Granule-associated protein</fullName>
    </submittedName>
</protein>
<dbReference type="EMBL" id="NBTZ01000023">
    <property type="protein sequence ID" value="OTP78472.1"/>
    <property type="molecule type" value="Genomic_DNA"/>
</dbReference>